<dbReference type="AlphaFoldDB" id="A0A1G8NJ31"/>
<dbReference type="EMBL" id="FNEB01000005">
    <property type="protein sequence ID" value="SDI80175.1"/>
    <property type="molecule type" value="Genomic_DNA"/>
</dbReference>
<dbReference type="InterPro" id="IPR036291">
    <property type="entry name" value="NAD(P)-bd_dom_sf"/>
</dbReference>
<feature type="domain" description="NAD-dependent epimerase/dehydratase" evidence="1">
    <location>
        <begin position="78"/>
        <end position="215"/>
    </location>
</feature>
<accession>A0A1G8NJ31</accession>
<organism evidence="2 3">
    <name type="scientific">Lutimaribacter saemankumensis</name>
    <dbReference type="NCBI Taxonomy" id="490829"/>
    <lineage>
        <taxon>Bacteria</taxon>
        <taxon>Pseudomonadati</taxon>
        <taxon>Pseudomonadota</taxon>
        <taxon>Alphaproteobacteria</taxon>
        <taxon>Rhodobacterales</taxon>
        <taxon>Roseobacteraceae</taxon>
        <taxon>Lutimaribacter</taxon>
    </lineage>
</organism>
<dbReference type="Gene3D" id="3.40.50.720">
    <property type="entry name" value="NAD(P)-binding Rossmann-like Domain"/>
    <property type="match status" value="1"/>
</dbReference>
<evidence type="ECO:0000313" key="2">
    <source>
        <dbReference type="EMBL" id="SDI80175.1"/>
    </source>
</evidence>
<dbReference type="OrthoDB" id="7687386at2"/>
<dbReference type="Proteomes" id="UP000199340">
    <property type="component" value="Unassembled WGS sequence"/>
</dbReference>
<reference evidence="2 3" key="1">
    <citation type="submission" date="2016-10" db="EMBL/GenBank/DDBJ databases">
        <authorList>
            <person name="de Groot N.N."/>
        </authorList>
    </citation>
    <scope>NUCLEOTIDE SEQUENCE [LARGE SCALE GENOMIC DNA]</scope>
    <source>
        <strain evidence="2 3">DSM 28010</strain>
    </source>
</reference>
<gene>
    <name evidence="2" type="ORF">SAMN05421850_105226</name>
</gene>
<dbReference type="Pfam" id="PF01370">
    <property type="entry name" value="Epimerase"/>
    <property type="match status" value="1"/>
</dbReference>
<dbReference type="STRING" id="490829.SAMN05421850_105226"/>
<protein>
    <submittedName>
        <fullName evidence="2">Nucleoside-diphosphate-sugar epimerase</fullName>
    </submittedName>
</protein>
<evidence type="ECO:0000313" key="3">
    <source>
        <dbReference type="Proteomes" id="UP000199340"/>
    </source>
</evidence>
<evidence type="ECO:0000259" key="1">
    <source>
        <dbReference type="Pfam" id="PF01370"/>
    </source>
</evidence>
<dbReference type="InterPro" id="IPR001509">
    <property type="entry name" value="Epimerase_deHydtase"/>
</dbReference>
<sequence length="280" mass="29918">MQPTDSTDADPVVVLGANGRLGQALRRTWATRPDVFWQSRMAGADIRWAPGDRWPGPPRVRAIVALWGVVPGKGDPMQNVRLALAAMDLGAALGAQRVLHCSSAAVYSPAPAPWRETQFAPASPYGKSKRMAERAVADWCGERCDGPEFCMMRIGNVAGADSLFDALNRDKPLRIHRFSGGGGPLRSYIDHASFARVVDTLLTCPVSALPDIVNVANGGVIDMADIARAAGRDPVWSAAPSPALDRVELDLTRLRRLVDPGKTNPAKLLADAAALAQVTQ</sequence>
<proteinExistence type="predicted"/>
<keyword evidence="3" id="KW-1185">Reference proteome</keyword>
<dbReference type="RefSeq" id="WP_090028829.1">
    <property type="nucleotide sequence ID" value="NZ_FNEB01000005.1"/>
</dbReference>
<dbReference type="SUPFAM" id="SSF51735">
    <property type="entry name" value="NAD(P)-binding Rossmann-fold domains"/>
    <property type="match status" value="1"/>
</dbReference>
<name>A0A1G8NJ31_9RHOB</name>